<dbReference type="InterPro" id="IPR001005">
    <property type="entry name" value="SANT/Myb"/>
</dbReference>
<dbReference type="PROSITE" id="PS50090">
    <property type="entry name" value="MYB_LIKE"/>
    <property type="match status" value="1"/>
</dbReference>
<dbReference type="OrthoDB" id="2020981at2759"/>
<dbReference type="InterPro" id="IPR057625">
    <property type="entry name" value="TPR1-6-like_ubiquitin"/>
</dbReference>
<proteinExistence type="predicted"/>
<keyword evidence="7" id="KW-1185">Reference proteome</keyword>
<dbReference type="Proteomes" id="UP000639772">
    <property type="component" value="Unassembled WGS sequence"/>
</dbReference>
<dbReference type="InterPro" id="IPR009057">
    <property type="entry name" value="Homeodomain-like_sf"/>
</dbReference>
<evidence type="ECO:0000313" key="5">
    <source>
        <dbReference type="EMBL" id="KAG0450446.1"/>
    </source>
</evidence>
<feature type="compositionally biased region" description="Polar residues" evidence="2">
    <location>
        <begin position="517"/>
        <end position="533"/>
    </location>
</feature>
<dbReference type="Pfam" id="PF23603">
    <property type="entry name" value="Ubiquitin_TPR1"/>
    <property type="match status" value="1"/>
</dbReference>
<accession>A0A835U8V1</accession>
<protein>
    <submittedName>
        <fullName evidence="5">Uncharacterized protein</fullName>
    </submittedName>
</protein>
<dbReference type="PANTHER" id="PTHR21717:SF70">
    <property type="entry name" value="TELOMERE REPEAT-BINDING PROTEIN 2-RELATED"/>
    <property type="match status" value="1"/>
</dbReference>
<organism evidence="5 7">
    <name type="scientific">Vanilla planifolia</name>
    <name type="common">Vanilla</name>
    <dbReference type="NCBI Taxonomy" id="51239"/>
    <lineage>
        <taxon>Eukaryota</taxon>
        <taxon>Viridiplantae</taxon>
        <taxon>Streptophyta</taxon>
        <taxon>Embryophyta</taxon>
        <taxon>Tracheophyta</taxon>
        <taxon>Spermatophyta</taxon>
        <taxon>Magnoliopsida</taxon>
        <taxon>Liliopsida</taxon>
        <taxon>Asparagales</taxon>
        <taxon>Orchidaceae</taxon>
        <taxon>Vanilloideae</taxon>
        <taxon>Vanilleae</taxon>
        <taxon>Vanilla</taxon>
    </lineage>
</organism>
<evidence type="ECO:0000256" key="1">
    <source>
        <dbReference type="ARBA" id="ARBA00023125"/>
    </source>
</evidence>
<dbReference type="InterPro" id="IPR017930">
    <property type="entry name" value="Myb_dom"/>
</dbReference>
<dbReference type="PANTHER" id="PTHR21717">
    <property type="entry name" value="TELOMERIC REPEAT BINDING PROTEIN"/>
    <property type="match status" value="1"/>
</dbReference>
<dbReference type="EMBL" id="JADCNM010000115">
    <property type="protein sequence ID" value="KAG0450540.1"/>
    <property type="molecule type" value="Genomic_DNA"/>
</dbReference>
<sequence length="678" mass="75163">MVFQRRLDSECTGYLMPKMPRFPRSARRRRSAPKKLEDNKMRAFDLLAAVAGELLSQEEKSWTLCKATGRTCPINKVKQEHIDNGSPSKSDILDQGSCDESSFVARLISHGKFGPTSEEHMNAASVLAFGKSDVSEKNAFIGKSIIADKKCGLPSKCFSEGSPSSPLGSCQCLDGRTMKPMQVEQQSARHLMDFDAMQIHNREDPMDFDGKCPAPVSSDSSVEISPCEDCYSGRTSSFHSARGDKELHVDRDDDENSSECTHGSSIYTKGFKPYCTVEHRLRRKMTSNCWKANRAAVNDGELSNDDVNMKPVFHSHKLCYTRQRTQRSSFKRKTVKERCSFSTSKGGFSAALTDSTLKDGIKLDTADHHSVLNEHYGSFSNIVHRPSYDSEDQSVKLSIKSFRVPELCIDLPANATVSSLKKTVVEAVTSMLSGGLRVGVLLKGKRIREDNKTLFQAGICSTEKLDNLGFTLEPSTTTALSLSNSHPCVSQSLNKIQARLADQDTFDAKTHPPLCPTTNGLGSGHGSINTLVDPSSVEKEDENSRALVPIPTANVEALAIVPLRNSRRPEMVQRRIRRPFSVSEVEALVQAVEKLGTGRWRDVKIRAFDNAKHRTYVDLKDKWKTLVHTARISPQQRRGEPVPQELLDRVLSAHAHWSQQQAKLKVKPSGLVEQSLAA</sequence>
<reference evidence="7 8" key="1">
    <citation type="journal article" date="2020" name="Nat. Food">
        <title>A phased Vanilla planifolia genome enables genetic improvement of flavour and production.</title>
        <authorList>
            <person name="Hasing T."/>
            <person name="Tang H."/>
            <person name="Brym M."/>
            <person name="Khazi F."/>
            <person name="Huang T."/>
            <person name="Chambers A.H."/>
        </authorList>
    </citation>
    <scope>NUCLEOTIDE SEQUENCE [LARGE SCALE GENOMIC DNA]</scope>
    <source>
        <tissue evidence="5">Leaf</tissue>
    </source>
</reference>
<name>A0A835U8V1_VANPL</name>
<evidence type="ECO:0000313" key="7">
    <source>
        <dbReference type="Proteomes" id="UP000636800"/>
    </source>
</evidence>
<dbReference type="CDD" id="cd11660">
    <property type="entry name" value="SANT_TRF"/>
    <property type="match status" value="1"/>
</dbReference>
<dbReference type="EMBL" id="JADCNL010000114">
    <property type="protein sequence ID" value="KAG0450446.1"/>
    <property type="molecule type" value="Genomic_DNA"/>
</dbReference>
<evidence type="ECO:0000259" key="4">
    <source>
        <dbReference type="PROSITE" id="PS51294"/>
    </source>
</evidence>
<dbReference type="Gene3D" id="1.10.246.220">
    <property type="match status" value="1"/>
</dbReference>
<dbReference type="InterPro" id="IPR031105">
    <property type="entry name" value="TRP_plant"/>
</dbReference>
<feature type="domain" description="Myb-like" evidence="3">
    <location>
        <begin position="572"/>
        <end position="627"/>
    </location>
</feature>
<evidence type="ECO:0000256" key="2">
    <source>
        <dbReference type="SAM" id="MobiDB-lite"/>
    </source>
</evidence>
<feature type="domain" description="HTH myb-type" evidence="4">
    <location>
        <begin position="573"/>
        <end position="631"/>
    </location>
</feature>
<dbReference type="Proteomes" id="UP000636800">
    <property type="component" value="Unassembled WGS sequence"/>
</dbReference>
<dbReference type="SMART" id="SM00717">
    <property type="entry name" value="SANT"/>
    <property type="match status" value="1"/>
</dbReference>
<evidence type="ECO:0000313" key="6">
    <source>
        <dbReference type="EMBL" id="KAG0450540.1"/>
    </source>
</evidence>
<evidence type="ECO:0000259" key="3">
    <source>
        <dbReference type="PROSITE" id="PS50090"/>
    </source>
</evidence>
<gene>
    <name evidence="6" type="ORF">HPP92_026699</name>
    <name evidence="5" type="ORF">HPP92_026922</name>
</gene>
<keyword evidence="1" id="KW-0238">DNA-binding</keyword>
<feature type="region of interest" description="Disordered" evidence="2">
    <location>
        <begin position="517"/>
        <end position="544"/>
    </location>
</feature>
<comment type="caution">
    <text evidence="5">The sequence shown here is derived from an EMBL/GenBank/DDBJ whole genome shotgun (WGS) entry which is preliminary data.</text>
</comment>
<dbReference type="SUPFAM" id="SSF46689">
    <property type="entry name" value="Homeodomain-like"/>
    <property type="match status" value="1"/>
</dbReference>
<dbReference type="GO" id="GO:0042162">
    <property type="term" value="F:telomeric DNA binding"/>
    <property type="evidence" value="ECO:0007669"/>
    <property type="project" value="UniProtKB-ARBA"/>
</dbReference>
<dbReference type="PROSITE" id="PS51294">
    <property type="entry name" value="HTH_MYB"/>
    <property type="match status" value="1"/>
</dbReference>
<dbReference type="AlphaFoldDB" id="A0A835U8V1"/>
<evidence type="ECO:0000313" key="8">
    <source>
        <dbReference type="Proteomes" id="UP000639772"/>
    </source>
</evidence>